<dbReference type="SUPFAM" id="SSF52788">
    <property type="entry name" value="Phosphotyrosine protein phosphatases I"/>
    <property type="match status" value="1"/>
</dbReference>
<dbReference type="AlphaFoldDB" id="A0A1D8JG32"/>
<keyword evidence="9" id="KW-1185">Reference proteome</keyword>
<dbReference type="PANTHER" id="PTHR11717:SF7">
    <property type="entry name" value="LOW MOLECULAR WEIGHT PHOSPHOTYROSINE PROTEIN PHOSPHATASE"/>
    <property type="match status" value="1"/>
</dbReference>
<dbReference type="InterPro" id="IPR050438">
    <property type="entry name" value="LMW_PTPase"/>
</dbReference>
<dbReference type="Gene3D" id="3.40.50.2300">
    <property type="match status" value="1"/>
</dbReference>
<feature type="active site" description="Nucleophile" evidence="6">
    <location>
        <position position="8"/>
    </location>
</feature>
<gene>
    <name evidence="8" type="ORF">BI350_09005</name>
</gene>
<proteinExistence type="inferred from homology"/>
<dbReference type="Pfam" id="PF01451">
    <property type="entry name" value="LMWPc"/>
    <property type="match status" value="1"/>
</dbReference>
<dbReference type="InterPro" id="IPR023485">
    <property type="entry name" value="Ptyr_pPase"/>
</dbReference>
<comment type="catalytic activity">
    <reaction evidence="5">
        <text>O-phospho-L-tyrosyl-[protein] + H2O = L-tyrosyl-[protein] + phosphate</text>
        <dbReference type="Rhea" id="RHEA:10684"/>
        <dbReference type="Rhea" id="RHEA-COMP:10136"/>
        <dbReference type="Rhea" id="RHEA-COMP:20101"/>
        <dbReference type="ChEBI" id="CHEBI:15377"/>
        <dbReference type="ChEBI" id="CHEBI:43474"/>
        <dbReference type="ChEBI" id="CHEBI:46858"/>
        <dbReference type="ChEBI" id="CHEBI:61978"/>
        <dbReference type="EC" id="3.1.3.48"/>
    </reaction>
</comment>
<evidence type="ECO:0000259" key="7">
    <source>
        <dbReference type="SMART" id="SM00226"/>
    </source>
</evidence>
<dbReference type="EMBL" id="CP017560">
    <property type="protein sequence ID" value="AOV07660.1"/>
    <property type="molecule type" value="Genomic_DNA"/>
</dbReference>
<dbReference type="CDD" id="cd16343">
    <property type="entry name" value="LMWPTP"/>
    <property type="match status" value="1"/>
</dbReference>
<keyword evidence="3" id="KW-0378">Hydrolase</keyword>
<dbReference type="GO" id="GO:0004725">
    <property type="term" value="F:protein tyrosine phosphatase activity"/>
    <property type="evidence" value="ECO:0007669"/>
    <property type="project" value="UniProtKB-EC"/>
</dbReference>
<evidence type="ECO:0000256" key="5">
    <source>
        <dbReference type="ARBA" id="ARBA00051722"/>
    </source>
</evidence>
<organism evidence="8 9">
    <name type="scientific">Sporosarcina ureilytica</name>
    <dbReference type="NCBI Taxonomy" id="298596"/>
    <lineage>
        <taxon>Bacteria</taxon>
        <taxon>Bacillati</taxon>
        <taxon>Bacillota</taxon>
        <taxon>Bacilli</taxon>
        <taxon>Bacillales</taxon>
        <taxon>Caryophanaceae</taxon>
        <taxon>Sporosarcina</taxon>
    </lineage>
</organism>
<sequence>MIRVLFVCLGNICRSPMAEAVFRHQIKAENLDGKITVDSAGTSNWHIGKRPHDGTLAKLEELNISTEGMVGRQLAGEDLEEFNYIVGMDESNIGNIRSMLEEPEHPKIFRFLDLTDHRKDVPDPYYTGDFDETYELVEEGCQALLNKIKKEHSLA</sequence>
<evidence type="ECO:0000256" key="3">
    <source>
        <dbReference type="ARBA" id="ARBA00022801"/>
    </source>
</evidence>
<accession>A0A1D8JG32</accession>
<reference evidence="8 9" key="1">
    <citation type="submission" date="2016-09" db="EMBL/GenBank/DDBJ databases">
        <title>Complete genome sequence of the Lysinibacillus sphaericus LMG 22257, a specie of Bacillus with ureolytic activity that can effectively biodeposit calcium carbonate.</title>
        <authorList>
            <person name="Yan W."/>
        </authorList>
    </citation>
    <scope>NUCLEOTIDE SEQUENCE [LARGE SCALE GENOMIC DNA]</scope>
    <source>
        <strain evidence="8 9">LMG 22257</strain>
    </source>
</reference>
<protein>
    <recommendedName>
        <fullName evidence="2">protein-tyrosine-phosphatase</fullName>
        <ecNumber evidence="2">3.1.3.48</ecNumber>
    </recommendedName>
</protein>
<evidence type="ECO:0000256" key="4">
    <source>
        <dbReference type="ARBA" id="ARBA00022912"/>
    </source>
</evidence>
<dbReference type="InterPro" id="IPR017867">
    <property type="entry name" value="Tyr_phospatase_low_mol_wt"/>
</dbReference>
<keyword evidence="4" id="KW-0904">Protein phosphatase</keyword>
<comment type="similarity">
    <text evidence="1">Belongs to the low molecular weight phosphotyrosine protein phosphatase family.</text>
</comment>
<feature type="domain" description="Phosphotyrosine protein phosphatase I" evidence="7">
    <location>
        <begin position="2"/>
        <end position="147"/>
    </location>
</feature>
<dbReference type="Proteomes" id="UP000185746">
    <property type="component" value="Chromosome"/>
</dbReference>
<dbReference type="KEGG" id="surl:BI350_09005"/>
<evidence type="ECO:0000256" key="6">
    <source>
        <dbReference type="PIRSR" id="PIRSR617867-1"/>
    </source>
</evidence>
<evidence type="ECO:0000256" key="2">
    <source>
        <dbReference type="ARBA" id="ARBA00013064"/>
    </source>
</evidence>
<dbReference type="InterPro" id="IPR036196">
    <property type="entry name" value="Ptyr_pPase_sf"/>
</dbReference>
<dbReference type="PRINTS" id="PR00719">
    <property type="entry name" value="LMWPTPASE"/>
</dbReference>
<evidence type="ECO:0000313" key="8">
    <source>
        <dbReference type="EMBL" id="AOV07660.1"/>
    </source>
</evidence>
<dbReference type="EC" id="3.1.3.48" evidence="2"/>
<evidence type="ECO:0000256" key="1">
    <source>
        <dbReference type="ARBA" id="ARBA00011063"/>
    </source>
</evidence>
<dbReference type="SMART" id="SM00226">
    <property type="entry name" value="LMWPc"/>
    <property type="match status" value="1"/>
</dbReference>
<feature type="active site" description="Proton donor" evidence="6">
    <location>
        <position position="123"/>
    </location>
</feature>
<name>A0A1D8JG32_9BACL</name>
<evidence type="ECO:0000313" key="9">
    <source>
        <dbReference type="Proteomes" id="UP000185746"/>
    </source>
</evidence>
<dbReference type="RefSeq" id="WP_075527793.1">
    <property type="nucleotide sequence ID" value="NZ_CP017560.1"/>
</dbReference>
<dbReference type="PANTHER" id="PTHR11717">
    <property type="entry name" value="LOW MOLECULAR WEIGHT PROTEIN TYROSINE PHOSPHATASE"/>
    <property type="match status" value="1"/>
</dbReference>
<feature type="active site" evidence="6">
    <location>
        <position position="14"/>
    </location>
</feature>